<sequence>MVATFGKIFKHQSRFLVVAKKCVELASGFSPSDLFPSLRFLDVITMREITKVHRELDAIFDDTIRDRRQKPQKTEEEDLLDVLLQAREQKDLEVPITHENVKAVMLVN</sequence>
<dbReference type="GO" id="GO:0016705">
    <property type="term" value="F:oxidoreductase activity, acting on paired donors, with incorporation or reduction of molecular oxygen"/>
    <property type="evidence" value="ECO:0007669"/>
    <property type="project" value="InterPro"/>
</dbReference>
<gene>
    <name evidence="12" type="ORF">CB5_LOCUS30119</name>
</gene>
<dbReference type="AlphaFoldDB" id="A0A6V7QVE2"/>
<evidence type="ECO:0000256" key="5">
    <source>
        <dbReference type="ARBA" id="ARBA00022692"/>
    </source>
</evidence>
<keyword evidence="4" id="KW-0349">Heme</keyword>
<comment type="similarity">
    <text evidence="3">Belongs to the cytochrome P450 family.</text>
</comment>
<dbReference type="InterPro" id="IPR001128">
    <property type="entry name" value="Cyt_P450"/>
</dbReference>
<proteinExistence type="inferred from homology"/>
<dbReference type="SUPFAM" id="SSF48264">
    <property type="entry name" value="Cytochrome P450"/>
    <property type="match status" value="1"/>
</dbReference>
<evidence type="ECO:0000256" key="6">
    <source>
        <dbReference type="ARBA" id="ARBA00022723"/>
    </source>
</evidence>
<dbReference type="PANTHER" id="PTHR47953">
    <property type="entry name" value="OS08G0105600 PROTEIN"/>
    <property type="match status" value="1"/>
</dbReference>
<dbReference type="GO" id="GO:0016020">
    <property type="term" value="C:membrane"/>
    <property type="evidence" value="ECO:0007669"/>
    <property type="project" value="UniProtKB-SubCell"/>
</dbReference>
<comment type="cofactor">
    <cofactor evidence="1">
        <name>heme</name>
        <dbReference type="ChEBI" id="CHEBI:30413"/>
    </cofactor>
</comment>
<keyword evidence="11" id="KW-0472">Membrane</keyword>
<keyword evidence="5" id="KW-0812">Transmembrane</keyword>
<evidence type="ECO:0000256" key="4">
    <source>
        <dbReference type="ARBA" id="ARBA00022617"/>
    </source>
</evidence>
<accession>A0A6V7QVE2</accession>
<evidence type="ECO:0000256" key="11">
    <source>
        <dbReference type="ARBA" id="ARBA00023136"/>
    </source>
</evidence>
<keyword evidence="8" id="KW-0560">Oxidoreductase</keyword>
<dbReference type="PANTHER" id="PTHR47953:SF19">
    <property type="entry name" value="OS06G0641600 PROTEIN"/>
    <property type="match status" value="1"/>
</dbReference>
<evidence type="ECO:0000256" key="8">
    <source>
        <dbReference type="ARBA" id="ARBA00023002"/>
    </source>
</evidence>
<keyword evidence="10" id="KW-0503">Monooxygenase</keyword>
<name>A0A6V7QVE2_ANACO</name>
<dbReference type="GO" id="GO:0004497">
    <property type="term" value="F:monooxygenase activity"/>
    <property type="evidence" value="ECO:0007669"/>
    <property type="project" value="UniProtKB-KW"/>
</dbReference>
<evidence type="ECO:0000256" key="2">
    <source>
        <dbReference type="ARBA" id="ARBA00004167"/>
    </source>
</evidence>
<keyword evidence="9" id="KW-0408">Iron</keyword>
<protein>
    <submittedName>
        <fullName evidence="12">Uncharacterized protein</fullName>
    </submittedName>
</protein>
<evidence type="ECO:0000256" key="9">
    <source>
        <dbReference type="ARBA" id="ARBA00023004"/>
    </source>
</evidence>
<dbReference type="GO" id="GO:0020037">
    <property type="term" value="F:heme binding"/>
    <property type="evidence" value="ECO:0007669"/>
    <property type="project" value="InterPro"/>
</dbReference>
<evidence type="ECO:0000313" key="12">
    <source>
        <dbReference type="EMBL" id="CAD1846908.1"/>
    </source>
</evidence>
<dbReference type="Pfam" id="PF00067">
    <property type="entry name" value="p450"/>
    <property type="match status" value="1"/>
</dbReference>
<dbReference type="EMBL" id="CAJEUB010000026">
    <property type="protein sequence ID" value="CAD1846908.1"/>
    <property type="molecule type" value="Genomic_DNA"/>
</dbReference>
<evidence type="ECO:0000256" key="1">
    <source>
        <dbReference type="ARBA" id="ARBA00001971"/>
    </source>
</evidence>
<evidence type="ECO:0000256" key="10">
    <source>
        <dbReference type="ARBA" id="ARBA00023033"/>
    </source>
</evidence>
<evidence type="ECO:0000256" key="3">
    <source>
        <dbReference type="ARBA" id="ARBA00010617"/>
    </source>
</evidence>
<evidence type="ECO:0000256" key="7">
    <source>
        <dbReference type="ARBA" id="ARBA00022989"/>
    </source>
</evidence>
<dbReference type="Gene3D" id="1.10.630.10">
    <property type="entry name" value="Cytochrome P450"/>
    <property type="match status" value="1"/>
</dbReference>
<organism evidence="12">
    <name type="scientific">Ananas comosus var. bracteatus</name>
    <name type="common">red pineapple</name>
    <dbReference type="NCBI Taxonomy" id="296719"/>
    <lineage>
        <taxon>Eukaryota</taxon>
        <taxon>Viridiplantae</taxon>
        <taxon>Streptophyta</taxon>
        <taxon>Embryophyta</taxon>
        <taxon>Tracheophyta</taxon>
        <taxon>Spermatophyta</taxon>
        <taxon>Magnoliopsida</taxon>
        <taxon>Liliopsida</taxon>
        <taxon>Poales</taxon>
        <taxon>Bromeliaceae</taxon>
        <taxon>Bromelioideae</taxon>
        <taxon>Ananas</taxon>
    </lineage>
</organism>
<reference evidence="12" key="1">
    <citation type="submission" date="2020-07" db="EMBL/GenBank/DDBJ databases">
        <authorList>
            <person name="Lin J."/>
        </authorList>
    </citation>
    <scope>NUCLEOTIDE SEQUENCE</scope>
</reference>
<dbReference type="GO" id="GO:0005506">
    <property type="term" value="F:iron ion binding"/>
    <property type="evidence" value="ECO:0007669"/>
    <property type="project" value="InterPro"/>
</dbReference>
<keyword evidence="7" id="KW-1133">Transmembrane helix</keyword>
<keyword evidence="6" id="KW-0479">Metal-binding</keyword>
<dbReference type="InterPro" id="IPR052306">
    <property type="entry name" value="CYP450_71D"/>
</dbReference>
<dbReference type="InterPro" id="IPR036396">
    <property type="entry name" value="Cyt_P450_sf"/>
</dbReference>
<comment type="subcellular location">
    <subcellularLocation>
        <location evidence="2">Membrane</location>
        <topology evidence="2">Single-pass membrane protein</topology>
    </subcellularLocation>
</comment>